<dbReference type="Pfam" id="PF01944">
    <property type="entry name" value="SpoIIM"/>
    <property type="match status" value="1"/>
</dbReference>
<evidence type="ECO:0000313" key="2">
    <source>
        <dbReference type="EMBL" id="CAH1210374.1"/>
    </source>
</evidence>
<keyword evidence="1" id="KW-1133">Transmembrane helix</keyword>
<proteinExistence type="predicted"/>
<dbReference type="InterPro" id="IPR002798">
    <property type="entry name" value="SpoIIM-like"/>
</dbReference>
<keyword evidence="1" id="KW-0472">Membrane</keyword>
<dbReference type="NCBIfam" id="TIGR02831">
    <property type="entry name" value="spo_II_M"/>
    <property type="match status" value="1"/>
</dbReference>
<evidence type="ECO:0000256" key="1">
    <source>
        <dbReference type="SAM" id="Phobius"/>
    </source>
</evidence>
<accession>A0ABM9CCL7</accession>
<feature type="transmembrane region" description="Helical" evidence="1">
    <location>
        <begin position="181"/>
        <end position="204"/>
    </location>
</feature>
<dbReference type="Proteomes" id="UP000838686">
    <property type="component" value="Unassembled WGS sequence"/>
</dbReference>
<evidence type="ECO:0000313" key="3">
    <source>
        <dbReference type="Proteomes" id="UP000838686"/>
    </source>
</evidence>
<keyword evidence="1" id="KW-0812">Transmembrane</keyword>
<feature type="transmembrane region" description="Helical" evidence="1">
    <location>
        <begin position="140"/>
        <end position="160"/>
    </location>
</feature>
<keyword evidence="3" id="KW-1185">Reference proteome</keyword>
<feature type="transmembrane region" description="Helical" evidence="1">
    <location>
        <begin position="20"/>
        <end position="42"/>
    </location>
</feature>
<organism evidence="2 3">
    <name type="scientific">Paenibacillus plantiphilus</name>
    <dbReference type="NCBI Taxonomy" id="2905650"/>
    <lineage>
        <taxon>Bacteria</taxon>
        <taxon>Bacillati</taxon>
        <taxon>Bacillota</taxon>
        <taxon>Bacilli</taxon>
        <taxon>Bacillales</taxon>
        <taxon>Paenibacillaceae</taxon>
        <taxon>Paenibacillus</taxon>
    </lineage>
</organism>
<protein>
    <submittedName>
        <fullName evidence="2">Stage II sporulation protein M</fullName>
    </submittedName>
</protein>
<comment type="caution">
    <text evidence="2">The sequence shown here is derived from an EMBL/GenBank/DDBJ whole genome shotgun (WGS) entry which is preliminary data.</text>
</comment>
<dbReference type="InterPro" id="IPR014196">
    <property type="entry name" value="SpoIIM"/>
</dbReference>
<reference evidence="2" key="1">
    <citation type="submission" date="2022-01" db="EMBL/GenBank/DDBJ databases">
        <authorList>
            <person name="Criscuolo A."/>
        </authorList>
    </citation>
    <scope>NUCLEOTIDE SEQUENCE</scope>
    <source>
        <strain evidence="2">CIP111893</strain>
    </source>
</reference>
<name>A0ABM9CCL7_9BACL</name>
<feature type="transmembrane region" description="Helical" evidence="1">
    <location>
        <begin position="83"/>
        <end position="103"/>
    </location>
</feature>
<gene>
    <name evidence="2" type="primary">spoIIM</name>
    <name evidence="2" type="ORF">PAECIP111893_03212</name>
</gene>
<sequence length="218" mass="23840">MRVMRASSSSSLLMKDQLTIYIFVTVIFVVGIVFGALLVNALTFDQQQDLAVYVQKFAERAGNGMLPEGALSFWDRVLFHGKWLILIWVLGLTVIGMPLVLALDFLKGVLVGFAVGTLVSQYSWKGLLFSLVSVAPPNLLVVPALLIASVSAVSFSLYIIRSRFLNRYGTLGKPFVSHTTTFALMLVIIAGASFVEIFLSPVMLKWVVPLLADVPEGL</sequence>
<dbReference type="PIRSF" id="PIRSF038973">
    <property type="entry name" value="SpoIIM"/>
    <property type="match status" value="1"/>
</dbReference>
<feature type="transmembrane region" description="Helical" evidence="1">
    <location>
        <begin position="110"/>
        <end position="134"/>
    </location>
</feature>
<dbReference type="EMBL" id="CAKMMF010000017">
    <property type="protein sequence ID" value="CAH1210374.1"/>
    <property type="molecule type" value="Genomic_DNA"/>
</dbReference>